<evidence type="ECO:0008006" key="4">
    <source>
        <dbReference type="Google" id="ProtNLM"/>
    </source>
</evidence>
<dbReference type="InterPro" id="IPR011990">
    <property type="entry name" value="TPR-like_helical_dom_sf"/>
</dbReference>
<feature type="compositionally biased region" description="Low complexity" evidence="1">
    <location>
        <begin position="654"/>
        <end position="666"/>
    </location>
</feature>
<evidence type="ECO:0000313" key="3">
    <source>
        <dbReference type="Proteomes" id="UP000472676"/>
    </source>
</evidence>
<dbReference type="Proteomes" id="UP000472676">
    <property type="component" value="Unassembled WGS sequence"/>
</dbReference>
<dbReference type="PANTHER" id="PTHR11102:SF160">
    <property type="entry name" value="ERAD-ASSOCIATED E3 UBIQUITIN-PROTEIN LIGASE COMPONENT HRD3"/>
    <property type="match status" value="1"/>
</dbReference>
<dbReference type="AlphaFoldDB" id="A0A6M2BPW9"/>
<comment type="caution">
    <text evidence="2">The sequence shown here is derived from an EMBL/GenBank/DDBJ whole genome shotgun (WGS) entry which is preliminary data.</text>
</comment>
<dbReference type="InterPro" id="IPR006597">
    <property type="entry name" value="Sel1-like"/>
</dbReference>
<sequence>MNRRTPSRLPSRGLVSLAVAALVFGVRYDAYAYGNHRDKQGEGALVEHAEGLPDLARGRQAAIEGRLDDAEADLKPLAERGYVEAQIALASLYAELGTPERVAEAIGWLRTARNSSPLDTETPLGRLLVRQNDEASIGEGRALLGDAWQRHHDPAALAGLIRLYSEQPRRDADHQVAALVAQAERIGTPDVRGAIIDWYRSTRGDDGHADKLVSLCDRWVDQVPGCYVDLARAARADGHADRLQSLVKAAGDRYADGRVDAPTLASLARVLVAPLDTGDDDDDDGAAPSAPVRISDVSEDEGELGDTAVQAQAARGDGSQVCTRVVLTPPDGAAVATTTGASAARGLPAQADMANALLGKLFAGPTEAAVLAAGVVARYPYLLPNVDVQARLERGATQGVPEASLYLGQLYLGGERTQRDPQQALRYLQQAAAQPATALKGHYYLGRLYQYGYLDESRPLLAAQYLMWSARRGDAAADGALARLFVNGKGLCPNLRNADVFARLGAHEGSASAAQLERQIAALLPAEQLASVDQMYSAELAVRPSAYQIPKTMLAEAAAIARQHGIDPAADDAAVDGAAVANVDPATGRGGDAVDPAIDNEAVDASAASDTPAVPAVPAAAATSAAVDPAPSSPAATAPVDRASREAQTIPASDADAVPDIATTTPATPPSGVDAAVSEAAPTPPVPSATPPATAARDALALKLSARFATPPATPQAPLHLSHRASDDPALRKLLESSSQTAATPSSTVTEPVQAIEYTVPLQTPATQPGVPDPSRSGDPS</sequence>
<dbReference type="InterPro" id="IPR050767">
    <property type="entry name" value="Sel1_AlgK"/>
</dbReference>
<dbReference type="Gene3D" id="1.25.40.10">
    <property type="entry name" value="Tetratricopeptide repeat domain"/>
    <property type="match status" value="1"/>
</dbReference>
<keyword evidence="3" id="KW-1185">Reference proteome</keyword>
<feature type="compositionally biased region" description="Low complexity" evidence="1">
    <location>
        <begin position="624"/>
        <end position="641"/>
    </location>
</feature>
<dbReference type="SMART" id="SM00671">
    <property type="entry name" value="SEL1"/>
    <property type="match status" value="4"/>
</dbReference>
<proteinExistence type="predicted"/>
<dbReference type="SUPFAM" id="SSF81901">
    <property type="entry name" value="HCP-like"/>
    <property type="match status" value="2"/>
</dbReference>
<evidence type="ECO:0000256" key="1">
    <source>
        <dbReference type="SAM" id="MobiDB-lite"/>
    </source>
</evidence>
<feature type="compositionally biased region" description="Basic and acidic residues" evidence="1">
    <location>
        <begin position="724"/>
        <end position="735"/>
    </location>
</feature>
<gene>
    <name evidence="2" type="ORF">G7Y85_07665</name>
</gene>
<dbReference type="EMBL" id="JAAMOW010000003">
    <property type="protein sequence ID" value="NGY04636.1"/>
    <property type="molecule type" value="Genomic_DNA"/>
</dbReference>
<accession>A0A6M2BPW9</accession>
<feature type="region of interest" description="Disordered" evidence="1">
    <location>
        <begin position="275"/>
        <end position="305"/>
    </location>
</feature>
<feature type="compositionally biased region" description="Low complexity" evidence="1">
    <location>
        <begin position="737"/>
        <end position="750"/>
    </location>
</feature>
<feature type="region of interest" description="Disordered" evidence="1">
    <location>
        <begin position="624"/>
        <end position="695"/>
    </location>
</feature>
<name>A0A6M2BPW9_9GAMM</name>
<evidence type="ECO:0000313" key="2">
    <source>
        <dbReference type="EMBL" id="NGY04636.1"/>
    </source>
</evidence>
<organism evidence="2 3">
    <name type="scientific">Solimonas terrae</name>
    <dbReference type="NCBI Taxonomy" id="1396819"/>
    <lineage>
        <taxon>Bacteria</taxon>
        <taxon>Pseudomonadati</taxon>
        <taxon>Pseudomonadota</taxon>
        <taxon>Gammaproteobacteria</taxon>
        <taxon>Nevskiales</taxon>
        <taxon>Nevskiaceae</taxon>
        <taxon>Solimonas</taxon>
    </lineage>
</organism>
<reference evidence="2 3" key="1">
    <citation type="journal article" date="2014" name="Int. J. Syst. Evol. Microbiol.">
        <title>Solimonas terrae sp. nov., isolated from soil.</title>
        <authorList>
            <person name="Kim S.J."/>
            <person name="Moon J.Y."/>
            <person name="Weon H.Y."/>
            <person name="Ahn J.H."/>
            <person name="Chen W.M."/>
            <person name="Kwon S.W."/>
        </authorList>
    </citation>
    <scope>NUCLEOTIDE SEQUENCE [LARGE SCALE GENOMIC DNA]</scope>
    <source>
        <strain evidence="2 3">KIS83-12</strain>
    </source>
</reference>
<dbReference type="PANTHER" id="PTHR11102">
    <property type="entry name" value="SEL-1-LIKE PROTEIN"/>
    <property type="match status" value="1"/>
</dbReference>
<dbReference type="RefSeq" id="WP_166254349.1">
    <property type="nucleotide sequence ID" value="NZ_JAAMOW010000003.1"/>
</dbReference>
<feature type="region of interest" description="Disordered" evidence="1">
    <location>
        <begin position="710"/>
        <end position="781"/>
    </location>
</feature>
<protein>
    <recommendedName>
        <fullName evidence="4">Sel1 repeat family protein</fullName>
    </recommendedName>
</protein>